<gene>
    <name evidence="8" type="ORF">SAMN05444167_1304</name>
</gene>
<comment type="subcellular location">
    <subcellularLocation>
        <location evidence="1">Cell outer membrane</location>
        <topology evidence="1">Multi-pass membrane protein</topology>
    </subcellularLocation>
</comment>
<keyword evidence="5" id="KW-0472">Membrane</keyword>
<evidence type="ECO:0000259" key="7">
    <source>
        <dbReference type="Pfam" id="PF25183"/>
    </source>
</evidence>
<dbReference type="GO" id="GO:0009279">
    <property type="term" value="C:cell outer membrane"/>
    <property type="evidence" value="ECO:0007669"/>
    <property type="project" value="UniProtKB-SubCell"/>
</dbReference>
<feature type="domain" description="TonB-dependent transporter Oar-like beta-barrel" evidence="7">
    <location>
        <begin position="253"/>
        <end position="1128"/>
    </location>
</feature>
<evidence type="ECO:0000313" key="9">
    <source>
        <dbReference type="Proteomes" id="UP000182427"/>
    </source>
</evidence>
<dbReference type="PANTHER" id="PTHR30069:SF46">
    <property type="entry name" value="OAR PROTEIN"/>
    <property type="match status" value="1"/>
</dbReference>
<dbReference type="GO" id="GO:0044718">
    <property type="term" value="P:siderophore transmembrane transport"/>
    <property type="evidence" value="ECO:0007669"/>
    <property type="project" value="TreeGrafter"/>
</dbReference>
<sequence>MPFKLSTSCVLRSFALATPILLMPVAGYAQTLYGGLTGVVTDATGSVVPGATVTAENPATGFKRSSTSDSNGGYQFTDLPPGTYNVTFTAANFGTSSSQGIPISANQTRRIDVALTVGNVTESVNVNTAPPALQTERADVNYEISPTQVQELPTTSTAGRNFQGLYRLIPGVPPPTENNSQAGNPGRTQAVTANGIVNTVNSTKIDGAAVGYPWLQSVVAYIPPTDSIESANIVTNSFNAEQGAAGGIAANLIVKSGTNNFHGGIWEYNSIAQFNARQYFTRYTTTPITPKNIYNEYGGNIGGRIIKDKLFFFFNYNRVSLRQFKTGSAMTVPLAALRNGNFAGTGTTIYDPTTGNANGSGRTPFAGNVIPAGRLSTAAQKILALLPTEKVGGTSGNYPGGAVLQYDRSSYDAKVSYNPTSKTTFFGRYSTGRSLIIDPPALGNAIGNTWDGGQPGTAPGMIQNVGLGATHTFTPNFLIDANAGFVRINLASKAPDYGTNVGLDTLGIPGTNGSTPFQSGTPGFIVANNSSFGNYIQSNPFQFRDMQYVANLNGTYIHGQHNFRFGGEYVHSAINHLQANNAGPRGQFTFTGGVTGNNSGVAADGPNYYRAVADLLLGMPQAIGKTVQTFQPNGPRFSVFSFYAQDTWKPTPNLTINYGLRYEYYPFANRDHTGVFRFDPATSNVLIGGRGNIPTDTGENVGWGMIVPRFGINYRIDEKTVIRSGAGITVDPENYRFFRDAYPALITLNNTGSNNYVPAGSLTGANAAAPNMNTLPSGTLTAGIPTITTPDISSGIVPMPYNYTTQTAPQKWRRGYIEAWNLFIDRDLAHDLVVSAGYVGTHHVRQVEGIDINAGGVSPLGAASRPLFANANAPGGALRYTGTILNVLPLGDEEYSGLQVQLTDRQLRSLQFGYSYTFSKYMNNWDADSTLGTPAFSTQGLFKRNFALSGYDRPHMNSLWTVYQLPFGPGRQFFQSGFAGILLGGWDLNTITTYYSGKPFQITDGSQNGNGDTVVPNMVSKPTISGTRYTTGSTTYPYYFVNNGNFTKLPNANANGNVGRNSVRGPGYFNLDVGITRNIPIWREFKFQFKAESFDVTNTPQWGQPVADVNNSGFGQIQSVLSTSNRTLRFSGRISF</sequence>
<accession>A0A1G7I2T3</accession>
<dbReference type="Pfam" id="PF13620">
    <property type="entry name" value="CarboxypepD_reg"/>
    <property type="match status" value="1"/>
</dbReference>
<evidence type="ECO:0000256" key="4">
    <source>
        <dbReference type="ARBA" id="ARBA00022692"/>
    </source>
</evidence>
<dbReference type="AlphaFoldDB" id="A0A1G7I2T3"/>
<dbReference type="InterPro" id="IPR057601">
    <property type="entry name" value="Oar-like_b-barrel"/>
</dbReference>
<dbReference type="PANTHER" id="PTHR30069">
    <property type="entry name" value="TONB-DEPENDENT OUTER MEMBRANE RECEPTOR"/>
    <property type="match status" value="1"/>
</dbReference>
<organism evidence="8 9">
    <name type="scientific">Terriglobus roseus</name>
    <dbReference type="NCBI Taxonomy" id="392734"/>
    <lineage>
        <taxon>Bacteria</taxon>
        <taxon>Pseudomonadati</taxon>
        <taxon>Acidobacteriota</taxon>
        <taxon>Terriglobia</taxon>
        <taxon>Terriglobales</taxon>
        <taxon>Acidobacteriaceae</taxon>
        <taxon>Terriglobus</taxon>
    </lineage>
</organism>
<dbReference type="Proteomes" id="UP000182427">
    <property type="component" value="Chromosome I"/>
</dbReference>
<dbReference type="Pfam" id="PF25183">
    <property type="entry name" value="OMP_b-brl_4"/>
    <property type="match status" value="1"/>
</dbReference>
<keyword evidence="2" id="KW-0813">Transport</keyword>
<keyword evidence="3" id="KW-1134">Transmembrane beta strand</keyword>
<keyword evidence="9" id="KW-1185">Reference proteome</keyword>
<dbReference type="OrthoDB" id="97893at2"/>
<dbReference type="Gene3D" id="2.40.170.20">
    <property type="entry name" value="TonB-dependent receptor, beta-barrel domain"/>
    <property type="match status" value="1"/>
</dbReference>
<name>A0A1G7I2T3_9BACT</name>
<dbReference type="InterPro" id="IPR039426">
    <property type="entry name" value="TonB-dep_rcpt-like"/>
</dbReference>
<evidence type="ECO:0000256" key="5">
    <source>
        <dbReference type="ARBA" id="ARBA00023136"/>
    </source>
</evidence>
<dbReference type="InterPro" id="IPR008969">
    <property type="entry name" value="CarboxyPept-like_regulatory"/>
</dbReference>
<keyword evidence="6" id="KW-0998">Cell outer membrane</keyword>
<evidence type="ECO:0000256" key="1">
    <source>
        <dbReference type="ARBA" id="ARBA00004571"/>
    </source>
</evidence>
<keyword evidence="4" id="KW-0812">Transmembrane</keyword>
<evidence type="ECO:0000313" key="8">
    <source>
        <dbReference type="EMBL" id="SDF07042.1"/>
    </source>
</evidence>
<reference evidence="8 9" key="1">
    <citation type="submission" date="2016-10" db="EMBL/GenBank/DDBJ databases">
        <authorList>
            <person name="de Groot N.N."/>
        </authorList>
    </citation>
    <scope>NUCLEOTIDE SEQUENCE [LARGE SCALE GENOMIC DNA]</scope>
    <source>
        <strain evidence="8 9">GAS232</strain>
    </source>
</reference>
<protein>
    <submittedName>
        <fullName evidence="8">Carboxypeptidase regulatory-like domain-containing protein</fullName>
    </submittedName>
</protein>
<dbReference type="EMBL" id="LT629690">
    <property type="protein sequence ID" value="SDF07042.1"/>
    <property type="molecule type" value="Genomic_DNA"/>
</dbReference>
<evidence type="ECO:0000256" key="3">
    <source>
        <dbReference type="ARBA" id="ARBA00022452"/>
    </source>
</evidence>
<keyword evidence="8" id="KW-0121">Carboxypeptidase</keyword>
<keyword evidence="8" id="KW-0378">Hydrolase</keyword>
<keyword evidence="8" id="KW-0645">Protease</keyword>
<dbReference type="SUPFAM" id="SSF56935">
    <property type="entry name" value="Porins"/>
    <property type="match status" value="1"/>
</dbReference>
<dbReference type="InterPro" id="IPR036942">
    <property type="entry name" value="Beta-barrel_TonB_sf"/>
</dbReference>
<dbReference type="GO" id="GO:0004180">
    <property type="term" value="F:carboxypeptidase activity"/>
    <property type="evidence" value="ECO:0007669"/>
    <property type="project" value="UniProtKB-KW"/>
</dbReference>
<evidence type="ECO:0000256" key="2">
    <source>
        <dbReference type="ARBA" id="ARBA00022448"/>
    </source>
</evidence>
<dbReference type="GO" id="GO:0015344">
    <property type="term" value="F:siderophore uptake transmembrane transporter activity"/>
    <property type="evidence" value="ECO:0007669"/>
    <property type="project" value="TreeGrafter"/>
</dbReference>
<dbReference type="SUPFAM" id="SSF49464">
    <property type="entry name" value="Carboxypeptidase regulatory domain-like"/>
    <property type="match status" value="1"/>
</dbReference>
<dbReference type="Gene3D" id="2.60.40.1120">
    <property type="entry name" value="Carboxypeptidase-like, regulatory domain"/>
    <property type="match status" value="1"/>
</dbReference>
<proteinExistence type="predicted"/>
<evidence type="ECO:0000256" key="6">
    <source>
        <dbReference type="ARBA" id="ARBA00023237"/>
    </source>
</evidence>